<dbReference type="HAMAP" id="MF_00041">
    <property type="entry name" value="Cys_tRNA_synth"/>
    <property type="match status" value="1"/>
</dbReference>
<evidence type="ECO:0000313" key="15">
    <source>
        <dbReference type="EMBL" id="OGE44380.1"/>
    </source>
</evidence>
<keyword evidence="11 12" id="KW-0030">Aminoacyl-tRNA synthetase</keyword>
<gene>
    <name evidence="12" type="primary">cysS</name>
    <name evidence="15" type="ORF">A3B45_03845</name>
</gene>
<evidence type="ECO:0000259" key="14">
    <source>
        <dbReference type="Pfam" id="PF09190"/>
    </source>
</evidence>
<dbReference type="Pfam" id="PF01406">
    <property type="entry name" value="tRNA-synt_1e"/>
    <property type="match status" value="1"/>
</dbReference>
<keyword evidence="10 12" id="KW-0648">Protein biosynthesis</keyword>
<dbReference type="InterPro" id="IPR024909">
    <property type="entry name" value="Cys-tRNA/MSH_ligase"/>
</dbReference>
<keyword evidence="4 12" id="KW-0963">Cytoplasm</keyword>
<evidence type="ECO:0000256" key="5">
    <source>
        <dbReference type="ARBA" id="ARBA00022598"/>
    </source>
</evidence>
<sequence>MFRLYNSLTREIEEFRPIDPPKVGLYTCGPTVYDYTHIGHLRTYIGNDILRRVLENEGFEVKHVMNITDVGHLVSDEDIGEDKIEKGAKELGRSVWEVAKFFEDYFWKSVTAVNVECPNIVAKATDHVEEQIKLIHRLEKNGFTYKGDQAIYFDISKFPSYTKLSGQKLAEKEVGARADVVVDKQKKNPHDFALWFFTVGHFQDHIMRWSSPWGEGFPGWHIECSAMAMEYLGDTIDIHTGGVDHISVHHTNEIAQSEAASGRPFVRFWVHNEFLLVDGEKMSKSKKNFYKVEEIKEKGFDPMALRYLFLTAHYRDKLNFTWKSLEAAQNALNNLRETIRDWDQPKVGCAQYEQDFMEAVNNDLNMPQALAVLWEMVKSDYPTSAKAESILMMDKILGLKLDEILGKPLEIPAEVMKLVNKRETARKSGNFKESDKLRHKIKKLGYEIEDTPGGPKINLVN</sequence>
<dbReference type="Gene3D" id="1.20.120.640">
    <property type="entry name" value="Anticodon-binding domain of a subclass of class I aminoacyl-tRNA synthetases"/>
    <property type="match status" value="1"/>
</dbReference>
<feature type="binding site" evidence="12">
    <location>
        <position position="224"/>
    </location>
    <ligand>
        <name>Zn(2+)</name>
        <dbReference type="ChEBI" id="CHEBI:29105"/>
    </ligand>
</feature>
<dbReference type="PANTHER" id="PTHR10890:SF3">
    <property type="entry name" value="CYSTEINE--TRNA LIGASE, CYTOPLASMIC"/>
    <property type="match status" value="1"/>
</dbReference>
<evidence type="ECO:0000259" key="13">
    <source>
        <dbReference type="Pfam" id="PF01406"/>
    </source>
</evidence>
<feature type="short sequence motif" description="'KMSKS' region" evidence="12">
    <location>
        <begin position="281"/>
        <end position="285"/>
    </location>
</feature>
<dbReference type="EMBL" id="MFDM01000003">
    <property type="protein sequence ID" value="OGE44380.1"/>
    <property type="molecule type" value="Genomic_DNA"/>
</dbReference>
<evidence type="ECO:0000256" key="1">
    <source>
        <dbReference type="ARBA" id="ARBA00004496"/>
    </source>
</evidence>
<dbReference type="Pfam" id="PF09190">
    <property type="entry name" value="DALR_2"/>
    <property type="match status" value="1"/>
</dbReference>
<dbReference type="AlphaFoldDB" id="A0A1F5KU99"/>
<dbReference type="Proteomes" id="UP000178565">
    <property type="component" value="Unassembled WGS sequence"/>
</dbReference>
<keyword evidence="6 12" id="KW-0479">Metal-binding</keyword>
<feature type="binding site" evidence="12">
    <location>
        <position position="28"/>
    </location>
    <ligand>
        <name>Zn(2+)</name>
        <dbReference type="ChEBI" id="CHEBI:29105"/>
    </ligand>
</feature>
<comment type="caution">
    <text evidence="15">The sequence shown here is derived from an EMBL/GenBank/DDBJ whole genome shotgun (WGS) entry which is preliminary data.</text>
</comment>
<dbReference type="InterPro" id="IPR015273">
    <property type="entry name" value="Cys-tRNA-synt_Ia_DALR"/>
</dbReference>
<evidence type="ECO:0000256" key="4">
    <source>
        <dbReference type="ARBA" id="ARBA00022490"/>
    </source>
</evidence>
<dbReference type="GO" id="GO:0005524">
    <property type="term" value="F:ATP binding"/>
    <property type="evidence" value="ECO:0007669"/>
    <property type="project" value="UniProtKB-UniRule"/>
</dbReference>
<feature type="domain" description="Cysteinyl-tRNA synthetase class Ia DALR" evidence="14">
    <location>
        <begin position="356"/>
        <end position="378"/>
    </location>
</feature>
<feature type="domain" description="tRNA synthetases class I catalytic" evidence="13">
    <location>
        <begin position="15"/>
        <end position="329"/>
    </location>
</feature>
<dbReference type="InterPro" id="IPR014729">
    <property type="entry name" value="Rossmann-like_a/b/a_fold"/>
</dbReference>
<evidence type="ECO:0000256" key="11">
    <source>
        <dbReference type="ARBA" id="ARBA00023146"/>
    </source>
</evidence>
<dbReference type="InterPro" id="IPR009080">
    <property type="entry name" value="tRNAsynth_Ia_anticodon-bd"/>
</dbReference>
<dbReference type="CDD" id="cd00672">
    <property type="entry name" value="CysRS_core"/>
    <property type="match status" value="1"/>
</dbReference>
<evidence type="ECO:0000313" key="16">
    <source>
        <dbReference type="Proteomes" id="UP000178565"/>
    </source>
</evidence>
<proteinExistence type="inferred from homology"/>
<dbReference type="PANTHER" id="PTHR10890">
    <property type="entry name" value="CYSTEINYL-TRNA SYNTHETASE"/>
    <property type="match status" value="1"/>
</dbReference>
<dbReference type="PRINTS" id="PR00983">
    <property type="entry name" value="TRNASYNTHCYS"/>
</dbReference>
<keyword evidence="7 12" id="KW-0547">Nucleotide-binding</keyword>
<name>A0A1F5KU99_9BACT</name>
<evidence type="ECO:0000256" key="10">
    <source>
        <dbReference type="ARBA" id="ARBA00022917"/>
    </source>
</evidence>
<comment type="subunit">
    <text evidence="3 12">Monomer.</text>
</comment>
<dbReference type="InterPro" id="IPR032678">
    <property type="entry name" value="tRNA-synt_1_cat_dom"/>
</dbReference>
<evidence type="ECO:0000256" key="3">
    <source>
        <dbReference type="ARBA" id="ARBA00011245"/>
    </source>
</evidence>
<evidence type="ECO:0000256" key="7">
    <source>
        <dbReference type="ARBA" id="ARBA00022741"/>
    </source>
</evidence>
<comment type="cofactor">
    <cofactor evidence="12">
        <name>Zn(2+)</name>
        <dbReference type="ChEBI" id="CHEBI:29105"/>
    </cofactor>
    <text evidence="12">Binds 1 zinc ion per subunit.</text>
</comment>
<dbReference type="STRING" id="1797785.A3B45_03845"/>
<protein>
    <recommendedName>
        <fullName evidence="12">Cysteine--tRNA ligase</fullName>
        <ecNumber evidence="12">6.1.1.16</ecNumber>
    </recommendedName>
    <alternativeName>
        <fullName evidence="12">Cysteinyl-tRNA synthetase</fullName>
        <shortName evidence="12">CysRS</shortName>
    </alternativeName>
</protein>
<keyword evidence="8 12" id="KW-0862">Zinc</keyword>
<dbReference type="SUPFAM" id="SSF52374">
    <property type="entry name" value="Nucleotidylyl transferase"/>
    <property type="match status" value="1"/>
</dbReference>
<feature type="binding site" evidence="12">
    <location>
        <position position="284"/>
    </location>
    <ligand>
        <name>ATP</name>
        <dbReference type="ChEBI" id="CHEBI:30616"/>
    </ligand>
</feature>
<dbReference type="GO" id="GO:0008270">
    <property type="term" value="F:zinc ion binding"/>
    <property type="evidence" value="ECO:0007669"/>
    <property type="project" value="UniProtKB-UniRule"/>
</dbReference>
<accession>A0A1F5KU99</accession>
<dbReference type="GO" id="GO:0005829">
    <property type="term" value="C:cytosol"/>
    <property type="evidence" value="ECO:0007669"/>
    <property type="project" value="TreeGrafter"/>
</dbReference>
<dbReference type="SUPFAM" id="SSF47323">
    <property type="entry name" value="Anticodon-binding domain of a subclass of class I aminoacyl-tRNA synthetases"/>
    <property type="match status" value="1"/>
</dbReference>
<dbReference type="EC" id="6.1.1.16" evidence="12"/>
<reference evidence="15 16" key="1">
    <citation type="journal article" date="2016" name="Nat. Commun.">
        <title>Thousands of microbial genomes shed light on interconnected biogeochemical processes in an aquifer system.</title>
        <authorList>
            <person name="Anantharaman K."/>
            <person name="Brown C.T."/>
            <person name="Hug L.A."/>
            <person name="Sharon I."/>
            <person name="Castelle C.J."/>
            <person name="Probst A.J."/>
            <person name="Thomas B.C."/>
            <person name="Singh A."/>
            <person name="Wilkins M.J."/>
            <person name="Karaoz U."/>
            <person name="Brodie E.L."/>
            <person name="Williams K.H."/>
            <person name="Hubbard S.S."/>
            <person name="Banfield J.F."/>
        </authorList>
    </citation>
    <scope>NUCLEOTIDE SEQUENCE [LARGE SCALE GENOMIC DNA]</scope>
</reference>
<evidence type="ECO:0000256" key="6">
    <source>
        <dbReference type="ARBA" id="ARBA00022723"/>
    </source>
</evidence>
<feature type="binding site" evidence="12">
    <location>
        <position position="249"/>
    </location>
    <ligand>
        <name>Zn(2+)</name>
        <dbReference type="ChEBI" id="CHEBI:29105"/>
    </ligand>
</feature>
<organism evidence="15 16">
    <name type="scientific">Candidatus Daviesbacteria bacterium RIFCSPLOWO2_01_FULL_39_12</name>
    <dbReference type="NCBI Taxonomy" id="1797785"/>
    <lineage>
        <taxon>Bacteria</taxon>
        <taxon>Candidatus Daviesiibacteriota</taxon>
    </lineage>
</organism>
<feature type="short sequence motif" description="'HIGH' region" evidence="12">
    <location>
        <begin position="30"/>
        <end position="40"/>
    </location>
</feature>
<evidence type="ECO:0000256" key="9">
    <source>
        <dbReference type="ARBA" id="ARBA00022840"/>
    </source>
</evidence>
<comment type="catalytic activity">
    <reaction evidence="12">
        <text>tRNA(Cys) + L-cysteine + ATP = L-cysteinyl-tRNA(Cys) + AMP + diphosphate</text>
        <dbReference type="Rhea" id="RHEA:17773"/>
        <dbReference type="Rhea" id="RHEA-COMP:9661"/>
        <dbReference type="Rhea" id="RHEA-COMP:9679"/>
        <dbReference type="ChEBI" id="CHEBI:30616"/>
        <dbReference type="ChEBI" id="CHEBI:33019"/>
        <dbReference type="ChEBI" id="CHEBI:35235"/>
        <dbReference type="ChEBI" id="CHEBI:78442"/>
        <dbReference type="ChEBI" id="CHEBI:78517"/>
        <dbReference type="ChEBI" id="CHEBI:456215"/>
        <dbReference type="EC" id="6.1.1.16"/>
    </reaction>
</comment>
<feature type="binding site" evidence="12">
    <location>
        <position position="253"/>
    </location>
    <ligand>
        <name>Zn(2+)</name>
        <dbReference type="ChEBI" id="CHEBI:29105"/>
    </ligand>
</feature>
<comment type="subcellular location">
    <subcellularLocation>
        <location evidence="1 12">Cytoplasm</location>
    </subcellularLocation>
</comment>
<dbReference type="InterPro" id="IPR015803">
    <property type="entry name" value="Cys-tRNA-ligase"/>
</dbReference>
<evidence type="ECO:0000256" key="2">
    <source>
        <dbReference type="ARBA" id="ARBA00005594"/>
    </source>
</evidence>
<dbReference type="Gene3D" id="3.40.50.620">
    <property type="entry name" value="HUPs"/>
    <property type="match status" value="1"/>
</dbReference>
<keyword evidence="5 12" id="KW-0436">Ligase</keyword>
<evidence type="ECO:0000256" key="8">
    <source>
        <dbReference type="ARBA" id="ARBA00022833"/>
    </source>
</evidence>
<dbReference type="GO" id="GO:0004817">
    <property type="term" value="F:cysteine-tRNA ligase activity"/>
    <property type="evidence" value="ECO:0007669"/>
    <property type="project" value="UniProtKB-UniRule"/>
</dbReference>
<comment type="similarity">
    <text evidence="2 12">Belongs to the class-I aminoacyl-tRNA synthetase family.</text>
</comment>
<dbReference type="NCBIfam" id="TIGR00435">
    <property type="entry name" value="cysS"/>
    <property type="match status" value="1"/>
</dbReference>
<dbReference type="GO" id="GO:0006423">
    <property type="term" value="P:cysteinyl-tRNA aminoacylation"/>
    <property type="evidence" value="ECO:0007669"/>
    <property type="project" value="UniProtKB-UniRule"/>
</dbReference>
<keyword evidence="9 12" id="KW-0067">ATP-binding</keyword>
<evidence type="ECO:0000256" key="12">
    <source>
        <dbReference type="HAMAP-Rule" id="MF_00041"/>
    </source>
</evidence>